<accession>A0AA38MQM6</accession>
<keyword evidence="12" id="KW-1185">Reference proteome</keyword>
<dbReference type="PANTHER" id="PTHR21137">
    <property type="entry name" value="ODORANT RECEPTOR"/>
    <property type="match status" value="1"/>
</dbReference>
<feature type="transmembrane region" description="Helical" evidence="10">
    <location>
        <begin position="35"/>
        <end position="56"/>
    </location>
</feature>
<dbReference type="EMBL" id="JALNTZ010000001">
    <property type="protein sequence ID" value="KAJ3664971.1"/>
    <property type="molecule type" value="Genomic_DNA"/>
</dbReference>
<proteinExistence type="inferred from homology"/>
<dbReference type="GO" id="GO:0005886">
    <property type="term" value="C:plasma membrane"/>
    <property type="evidence" value="ECO:0007669"/>
    <property type="project" value="UniProtKB-SubCell"/>
</dbReference>
<evidence type="ECO:0000256" key="2">
    <source>
        <dbReference type="ARBA" id="ARBA00022475"/>
    </source>
</evidence>
<keyword evidence="9 10" id="KW-0807">Transducer</keyword>
<keyword evidence="6 10" id="KW-1133">Transmembrane helix</keyword>
<feature type="transmembrane region" description="Helical" evidence="10">
    <location>
        <begin position="286"/>
        <end position="307"/>
    </location>
</feature>
<feature type="transmembrane region" description="Helical" evidence="10">
    <location>
        <begin position="259"/>
        <end position="280"/>
    </location>
</feature>
<evidence type="ECO:0000313" key="11">
    <source>
        <dbReference type="EMBL" id="KAJ3664971.1"/>
    </source>
</evidence>
<keyword evidence="5 10" id="KW-0552">Olfaction</keyword>
<gene>
    <name evidence="11" type="ORF">Zmor_000499</name>
</gene>
<evidence type="ECO:0000256" key="4">
    <source>
        <dbReference type="ARBA" id="ARBA00022692"/>
    </source>
</evidence>
<keyword evidence="8 10" id="KW-0675">Receptor</keyword>
<dbReference type="GO" id="GO:0005549">
    <property type="term" value="F:odorant binding"/>
    <property type="evidence" value="ECO:0007669"/>
    <property type="project" value="InterPro"/>
</dbReference>
<protein>
    <recommendedName>
        <fullName evidence="10">Odorant receptor</fullName>
    </recommendedName>
</protein>
<comment type="similarity">
    <text evidence="10">Belongs to the insect chemoreceptor superfamily. Heteromeric odorant receptor channel (TC 1.A.69) family.</text>
</comment>
<keyword evidence="4 10" id="KW-0812">Transmembrane</keyword>
<dbReference type="InterPro" id="IPR004117">
    <property type="entry name" value="7tm6_olfct_rcpt"/>
</dbReference>
<feature type="transmembrane region" description="Helical" evidence="10">
    <location>
        <begin position="76"/>
        <end position="94"/>
    </location>
</feature>
<dbReference type="GO" id="GO:0004984">
    <property type="term" value="F:olfactory receptor activity"/>
    <property type="evidence" value="ECO:0007669"/>
    <property type="project" value="InterPro"/>
</dbReference>
<evidence type="ECO:0000256" key="9">
    <source>
        <dbReference type="ARBA" id="ARBA00023224"/>
    </source>
</evidence>
<dbReference type="GO" id="GO:0007165">
    <property type="term" value="P:signal transduction"/>
    <property type="evidence" value="ECO:0007669"/>
    <property type="project" value="UniProtKB-KW"/>
</dbReference>
<dbReference type="AlphaFoldDB" id="A0AA38MQM6"/>
<evidence type="ECO:0000256" key="1">
    <source>
        <dbReference type="ARBA" id="ARBA00004651"/>
    </source>
</evidence>
<feature type="transmembrane region" description="Helical" evidence="10">
    <location>
        <begin position="134"/>
        <end position="153"/>
    </location>
</feature>
<dbReference type="Proteomes" id="UP001168821">
    <property type="component" value="Unassembled WGS sequence"/>
</dbReference>
<dbReference type="Pfam" id="PF02949">
    <property type="entry name" value="7tm_6"/>
    <property type="match status" value="1"/>
</dbReference>
<evidence type="ECO:0000256" key="6">
    <source>
        <dbReference type="ARBA" id="ARBA00022989"/>
    </source>
</evidence>
<comment type="subcellular location">
    <subcellularLocation>
        <location evidence="1 10">Cell membrane</location>
        <topology evidence="1 10">Multi-pass membrane protein</topology>
    </subcellularLocation>
</comment>
<evidence type="ECO:0000256" key="10">
    <source>
        <dbReference type="RuleBase" id="RU351113"/>
    </source>
</evidence>
<evidence type="ECO:0000256" key="5">
    <source>
        <dbReference type="ARBA" id="ARBA00022725"/>
    </source>
</evidence>
<sequence length="385" mass="44549">MPSSKIDYNILDAINIERTFLLCVGYYPLHTKNKVFYLLHTTSFLFSISVGGGQFLSMFIQMMIDIQDLSKVSETLFFFLTHSTYMCKMVNFLFNKRRLIEIEDQLSQPVFYEFPMERLKILIRKVEATKTVALTFRIMCSLAVVLSCLMPYVDPNKRHSLPLSGWLPYNTTKYYYPTVAFQVTAVCYTAANNVNFDSLTWILITIASAEFDILKENLKNLDYKGDKLRVGKKFNDCVNHHKEIVRFVYKIESTFSKGIFLTFLASVVVICFTGFMMIIVPFLGPQFIFLAVYLSCMMTEVAVYCWYGHDVMTTSDEIGNFFYTSNWYESDLSLRQSMAIFLERTKKPVTLTGGKLVVLSLPTFTSILRSSYSYFAVLQHLYYDS</sequence>
<comment type="caution">
    <text evidence="11">The sequence shown here is derived from an EMBL/GenBank/DDBJ whole genome shotgun (WGS) entry which is preliminary data.</text>
</comment>
<keyword evidence="7 10" id="KW-0472">Membrane</keyword>
<evidence type="ECO:0000256" key="8">
    <source>
        <dbReference type="ARBA" id="ARBA00023170"/>
    </source>
</evidence>
<keyword evidence="3 10" id="KW-0716">Sensory transduction</keyword>
<dbReference type="PANTHER" id="PTHR21137:SF35">
    <property type="entry name" value="ODORANT RECEPTOR 19A-RELATED"/>
    <property type="match status" value="1"/>
</dbReference>
<comment type="caution">
    <text evidence="10">Lacks conserved residue(s) required for the propagation of feature annotation.</text>
</comment>
<reference evidence="11" key="1">
    <citation type="journal article" date="2023" name="G3 (Bethesda)">
        <title>Whole genome assemblies of Zophobas morio and Tenebrio molitor.</title>
        <authorList>
            <person name="Kaur S."/>
            <person name="Stinson S.A."/>
            <person name="diCenzo G.C."/>
        </authorList>
    </citation>
    <scope>NUCLEOTIDE SEQUENCE</scope>
    <source>
        <strain evidence="11">QUZm001</strain>
    </source>
</reference>
<evidence type="ECO:0000313" key="12">
    <source>
        <dbReference type="Proteomes" id="UP001168821"/>
    </source>
</evidence>
<name>A0AA38MQM6_9CUCU</name>
<evidence type="ECO:0000256" key="7">
    <source>
        <dbReference type="ARBA" id="ARBA00023136"/>
    </source>
</evidence>
<keyword evidence="2" id="KW-1003">Cell membrane</keyword>
<evidence type="ECO:0000256" key="3">
    <source>
        <dbReference type="ARBA" id="ARBA00022606"/>
    </source>
</evidence>
<organism evidence="11 12">
    <name type="scientific">Zophobas morio</name>
    <dbReference type="NCBI Taxonomy" id="2755281"/>
    <lineage>
        <taxon>Eukaryota</taxon>
        <taxon>Metazoa</taxon>
        <taxon>Ecdysozoa</taxon>
        <taxon>Arthropoda</taxon>
        <taxon>Hexapoda</taxon>
        <taxon>Insecta</taxon>
        <taxon>Pterygota</taxon>
        <taxon>Neoptera</taxon>
        <taxon>Endopterygota</taxon>
        <taxon>Coleoptera</taxon>
        <taxon>Polyphaga</taxon>
        <taxon>Cucujiformia</taxon>
        <taxon>Tenebrionidae</taxon>
        <taxon>Zophobas</taxon>
    </lineage>
</organism>
<feature type="transmembrane region" description="Helical" evidence="10">
    <location>
        <begin position="173"/>
        <end position="191"/>
    </location>
</feature>